<dbReference type="Proteomes" id="UP001234297">
    <property type="component" value="Chromosome 1"/>
</dbReference>
<name>A0ACC2MR91_PERAE</name>
<sequence length="123" mass="14095">MASTIAGDEKGPTAINHEDREIGSPRGSIVEEKTWSQRRKSQRFKKKTPDLKLAVSEKGNKDHRETDLGLFVGRKGDRGSAYGRRYQRREKAAEALRSRFCCKQIRREEESEPNTTEEVETLT</sequence>
<accession>A0ACC2MR91</accession>
<gene>
    <name evidence="1" type="ORF">MRB53_001166</name>
</gene>
<proteinExistence type="predicted"/>
<dbReference type="EMBL" id="CM056809">
    <property type="protein sequence ID" value="KAJ8648143.1"/>
    <property type="molecule type" value="Genomic_DNA"/>
</dbReference>
<evidence type="ECO:0000313" key="2">
    <source>
        <dbReference type="Proteomes" id="UP001234297"/>
    </source>
</evidence>
<keyword evidence="2" id="KW-1185">Reference proteome</keyword>
<evidence type="ECO:0000313" key="1">
    <source>
        <dbReference type="EMBL" id="KAJ8648143.1"/>
    </source>
</evidence>
<organism evidence="1 2">
    <name type="scientific">Persea americana</name>
    <name type="common">Avocado</name>
    <dbReference type="NCBI Taxonomy" id="3435"/>
    <lineage>
        <taxon>Eukaryota</taxon>
        <taxon>Viridiplantae</taxon>
        <taxon>Streptophyta</taxon>
        <taxon>Embryophyta</taxon>
        <taxon>Tracheophyta</taxon>
        <taxon>Spermatophyta</taxon>
        <taxon>Magnoliopsida</taxon>
        <taxon>Magnoliidae</taxon>
        <taxon>Laurales</taxon>
        <taxon>Lauraceae</taxon>
        <taxon>Persea</taxon>
    </lineage>
</organism>
<protein>
    <submittedName>
        <fullName evidence="1">Uncharacterized protein</fullName>
    </submittedName>
</protein>
<reference evidence="1 2" key="1">
    <citation type="journal article" date="2022" name="Hortic Res">
        <title>A haplotype resolved chromosomal level avocado genome allows analysis of novel avocado genes.</title>
        <authorList>
            <person name="Nath O."/>
            <person name="Fletcher S.J."/>
            <person name="Hayward A."/>
            <person name="Shaw L.M."/>
            <person name="Masouleh A.K."/>
            <person name="Furtado A."/>
            <person name="Henry R.J."/>
            <person name="Mitter N."/>
        </authorList>
    </citation>
    <scope>NUCLEOTIDE SEQUENCE [LARGE SCALE GENOMIC DNA]</scope>
    <source>
        <strain evidence="2">cv. Hass</strain>
    </source>
</reference>
<comment type="caution">
    <text evidence="1">The sequence shown here is derived from an EMBL/GenBank/DDBJ whole genome shotgun (WGS) entry which is preliminary data.</text>
</comment>